<dbReference type="InterPro" id="IPR010802">
    <property type="entry name" value="DUF1400"/>
</dbReference>
<keyword evidence="2" id="KW-0378">Hydrolase</keyword>
<name>A0AAU8JES0_9CYAN</name>
<accession>A0AAU8JES0</accession>
<dbReference type="AlphaFoldDB" id="A0AAU8JES0"/>
<reference evidence="2" key="1">
    <citation type="submission" date="2024-07" db="EMBL/GenBank/DDBJ databases">
        <authorList>
            <person name="Kim Y.J."/>
            <person name="Jeong J.Y."/>
        </authorList>
    </citation>
    <scope>NUCLEOTIDE SEQUENCE</scope>
    <source>
        <strain evidence="2">GIHE-MW2</strain>
    </source>
</reference>
<protein>
    <submittedName>
        <fullName evidence="2">Alpha/beta hydrolase</fullName>
    </submittedName>
</protein>
<dbReference type="EMBL" id="CP159837">
    <property type="protein sequence ID" value="XCM37294.1"/>
    <property type="molecule type" value="Genomic_DNA"/>
</dbReference>
<organism evidence="2">
    <name type="scientific">Planktothricoides raciborskii GIHE-MW2</name>
    <dbReference type="NCBI Taxonomy" id="2792601"/>
    <lineage>
        <taxon>Bacteria</taxon>
        <taxon>Bacillati</taxon>
        <taxon>Cyanobacteriota</taxon>
        <taxon>Cyanophyceae</taxon>
        <taxon>Oscillatoriophycideae</taxon>
        <taxon>Oscillatoriales</taxon>
        <taxon>Oscillatoriaceae</taxon>
        <taxon>Planktothricoides</taxon>
    </lineage>
</organism>
<dbReference type="Pfam" id="PF07176">
    <property type="entry name" value="DUF1400"/>
    <property type="match status" value="1"/>
</dbReference>
<evidence type="ECO:0000313" key="2">
    <source>
        <dbReference type="EMBL" id="XCM37294.1"/>
    </source>
</evidence>
<dbReference type="GO" id="GO:0016787">
    <property type="term" value="F:hydrolase activity"/>
    <property type="evidence" value="ECO:0007669"/>
    <property type="project" value="UniProtKB-KW"/>
</dbReference>
<sequence length="236" mass="26422">MNIKYRSDFMQKLRPNTQFFQTVGKRCLSLFLAFVVAIVATFSFNTQNALAANEINLIYRGVREVITLQDLENFVRRGSLPDALNRLKLSGDEISILREALGQEIPLPKKFVEKFLSSSIGQFILSRIDPVIGDGTMNSVENLADGFLNAAGNDQINLLELFEFYPASQISVQGELVSDAVNRVRLIADTVIPLAEVVRGYMYDIVCTDDLFGYQPDTQIPDILAGSRADKFSWLK</sequence>
<dbReference type="RefSeq" id="WP_082348913.1">
    <property type="nucleotide sequence ID" value="NZ_CP159837.1"/>
</dbReference>
<evidence type="ECO:0000259" key="1">
    <source>
        <dbReference type="Pfam" id="PF07176"/>
    </source>
</evidence>
<proteinExistence type="predicted"/>
<feature type="domain" description="DUF1400" evidence="1">
    <location>
        <begin position="51"/>
        <end position="172"/>
    </location>
</feature>
<gene>
    <name evidence="2" type="ORF">ABWT76_000042</name>
</gene>